<dbReference type="InterPro" id="IPR043129">
    <property type="entry name" value="ATPase_NBD"/>
</dbReference>
<dbReference type="SUPFAM" id="SSF46785">
    <property type="entry name" value="Winged helix' DNA-binding domain"/>
    <property type="match status" value="1"/>
</dbReference>
<dbReference type="SUPFAM" id="SSF53067">
    <property type="entry name" value="Actin-like ATPase domain"/>
    <property type="match status" value="1"/>
</dbReference>
<dbReference type="AlphaFoldDB" id="B9JIY0"/>
<dbReference type="PANTHER" id="PTHR18964:SF149">
    <property type="entry name" value="BIFUNCTIONAL UDP-N-ACETYLGLUCOSAMINE 2-EPIMERASE_N-ACETYLMANNOSAMINE KINASE"/>
    <property type="match status" value="1"/>
</dbReference>
<protein>
    <submittedName>
        <fullName evidence="3">Transcriptional regulator protein</fullName>
    </submittedName>
</protein>
<dbReference type="eggNOG" id="COG1940">
    <property type="taxonomic scope" value="Bacteria"/>
</dbReference>
<evidence type="ECO:0000313" key="3">
    <source>
        <dbReference type="EMBL" id="ACM29872.1"/>
    </source>
</evidence>
<sequence>MVTMDISTSIPHTRQATSRAVLRAIFETAPVSRAELARLTGLSKQSMSEIVRDLETEGWLRVTGRTQGSVGRSAVTYELEPRKAFVFGADVGGTKIHAALAGLTGDIIEEAIEGTDARGGEHVIEQIARMHQALLQKSGIAAKSVAMGAIGIPGAIHPKTRRLAMVPNIPGLTELTLEDSLRNRLGHDILIDNDVNLAALGEQWRGDGRSIDNFVFVALGTGIGMGIINEGRLIRGARSAAGEISTLPIGADPFDSRSFAAGALESSIGSVAIRGRYEALGGTPGLSVRDMFEREDDPVAAIVIDEVARLVATSLVAIAAVVDPERVIFGGSVGARPELVERIIFYLSRCVPVPLSCTISPLGSKAGLIGAIAAALDRFRATLFEIPGRGEHGKGSITEKTP</sequence>
<accession>B9JIY0</accession>
<evidence type="ECO:0000259" key="2">
    <source>
        <dbReference type="Pfam" id="PF12802"/>
    </source>
</evidence>
<dbReference type="InterPro" id="IPR036390">
    <property type="entry name" value="WH_DNA-bd_sf"/>
</dbReference>
<dbReference type="InterPro" id="IPR000600">
    <property type="entry name" value="ROK"/>
</dbReference>
<organism evidence="3 4">
    <name type="scientific">Rhizobium rhizogenes (strain K84 / ATCC BAA-868)</name>
    <name type="common">Agrobacterium radiobacter</name>
    <dbReference type="NCBI Taxonomy" id="311403"/>
    <lineage>
        <taxon>Bacteria</taxon>
        <taxon>Pseudomonadati</taxon>
        <taxon>Pseudomonadota</taxon>
        <taxon>Alphaproteobacteria</taxon>
        <taxon>Hyphomicrobiales</taxon>
        <taxon>Rhizobiaceae</taxon>
        <taxon>Rhizobium/Agrobacterium group</taxon>
        <taxon>Rhizobium</taxon>
    </lineage>
</organism>
<evidence type="ECO:0000313" key="4">
    <source>
        <dbReference type="Proteomes" id="UP000001600"/>
    </source>
</evidence>
<dbReference type="Pfam" id="PF12802">
    <property type="entry name" value="MarR_2"/>
    <property type="match status" value="1"/>
</dbReference>
<dbReference type="STRING" id="311403.Arad_8652"/>
<comment type="similarity">
    <text evidence="1">Belongs to the ROK (NagC/XylR) family.</text>
</comment>
<dbReference type="Gene3D" id="1.10.10.10">
    <property type="entry name" value="Winged helix-like DNA-binding domain superfamily/Winged helix DNA-binding domain"/>
    <property type="match status" value="1"/>
</dbReference>
<dbReference type="Pfam" id="PF00480">
    <property type="entry name" value="ROK"/>
    <property type="match status" value="1"/>
</dbReference>
<dbReference type="EMBL" id="CP000629">
    <property type="protein sequence ID" value="ACM29872.1"/>
    <property type="molecule type" value="Genomic_DNA"/>
</dbReference>
<dbReference type="PANTHER" id="PTHR18964">
    <property type="entry name" value="ROK (REPRESSOR, ORF, KINASE) FAMILY"/>
    <property type="match status" value="1"/>
</dbReference>
<dbReference type="Gene3D" id="3.30.420.40">
    <property type="match status" value="2"/>
</dbReference>
<dbReference type="GO" id="GO:0003700">
    <property type="term" value="F:DNA-binding transcription factor activity"/>
    <property type="evidence" value="ECO:0007669"/>
    <property type="project" value="InterPro"/>
</dbReference>
<proteinExistence type="inferred from homology"/>
<dbReference type="InterPro" id="IPR036388">
    <property type="entry name" value="WH-like_DNA-bd_sf"/>
</dbReference>
<dbReference type="HOGENOM" id="CLU_036604_13_3_5"/>
<reference evidence="3 4" key="1">
    <citation type="journal article" date="2009" name="J. Bacteriol.">
        <title>Genome sequences of three Agrobacterium biovars help elucidate the evolution of multichromosome genomes in bacteria.</title>
        <authorList>
            <person name="Slater S.C."/>
            <person name="Goldman B.S."/>
            <person name="Goodner B."/>
            <person name="Setubal J.C."/>
            <person name="Farrand S.K."/>
            <person name="Nester E.W."/>
            <person name="Burr T.J."/>
            <person name="Banta L."/>
            <person name="Dickerman A.W."/>
            <person name="Paulsen I."/>
            <person name="Otten L."/>
            <person name="Suen G."/>
            <person name="Welch R."/>
            <person name="Almeida N.F."/>
            <person name="Arnold F."/>
            <person name="Burton O.T."/>
            <person name="Du Z."/>
            <person name="Ewing A."/>
            <person name="Godsy E."/>
            <person name="Heisel S."/>
            <person name="Houmiel K.L."/>
            <person name="Jhaveri J."/>
            <person name="Lu J."/>
            <person name="Miller N.M."/>
            <person name="Norton S."/>
            <person name="Chen Q."/>
            <person name="Phoolcharoen W."/>
            <person name="Ohlin V."/>
            <person name="Ondrusek D."/>
            <person name="Pride N."/>
            <person name="Stricklin S.L."/>
            <person name="Sun J."/>
            <person name="Wheeler C."/>
            <person name="Wilson L."/>
            <person name="Zhu H."/>
            <person name="Wood D.W."/>
        </authorList>
    </citation>
    <scope>NUCLEOTIDE SEQUENCE [LARGE SCALE GENOMIC DNA]</scope>
    <source>
        <strain evidence="4">K84 / ATCC BAA-868</strain>
    </source>
</reference>
<dbReference type="InterPro" id="IPR000835">
    <property type="entry name" value="HTH_MarR-typ"/>
</dbReference>
<feature type="domain" description="HTH marR-type" evidence="2">
    <location>
        <begin position="21"/>
        <end position="63"/>
    </location>
</feature>
<dbReference type="Proteomes" id="UP000001600">
    <property type="component" value="Chromosome 2"/>
</dbReference>
<name>B9JIY0_RHIR8</name>
<evidence type="ECO:0000256" key="1">
    <source>
        <dbReference type="ARBA" id="ARBA00006479"/>
    </source>
</evidence>
<gene>
    <name evidence="3" type="ordered locus">Arad_8652</name>
</gene>
<dbReference type="KEGG" id="ara:Arad_8652"/>